<dbReference type="OrthoDB" id="9786339at2"/>
<organism evidence="12 13">
    <name type="scientific">Helicobacter brantae</name>
    <dbReference type="NCBI Taxonomy" id="375927"/>
    <lineage>
        <taxon>Bacteria</taxon>
        <taxon>Pseudomonadati</taxon>
        <taxon>Campylobacterota</taxon>
        <taxon>Epsilonproteobacteria</taxon>
        <taxon>Campylobacterales</taxon>
        <taxon>Helicobacteraceae</taxon>
        <taxon>Helicobacter</taxon>
    </lineage>
</organism>
<dbReference type="InterPro" id="IPR004268">
    <property type="entry name" value="MurJ"/>
</dbReference>
<keyword evidence="5 10" id="KW-0573">Peptidoglycan synthesis</keyword>
<reference evidence="12 13" key="1">
    <citation type="submission" date="2018-04" db="EMBL/GenBank/DDBJ databases">
        <title>Novel Campyloabacter and Helicobacter Species and Strains.</title>
        <authorList>
            <person name="Mannion A.J."/>
            <person name="Shen Z."/>
            <person name="Fox J.G."/>
        </authorList>
    </citation>
    <scope>NUCLEOTIDE SEQUENCE [LARGE SCALE GENOMIC DNA]</scope>
    <source>
        <strain evidence="12 13">MIT 04-9366</strain>
    </source>
</reference>
<feature type="transmembrane region" description="Helical" evidence="10">
    <location>
        <begin position="117"/>
        <end position="141"/>
    </location>
</feature>
<evidence type="ECO:0000256" key="11">
    <source>
        <dbReference type="PIRNR" id="PIRNR002869"/>
    </source>
</evidence>
<evidence type="ECO:0000256" key="8">
    <source>
        <dbReference type="ARBA" id="ARBA00060041"/>
    </source>
</evidence>
<dbReference type="GO" id="GO:0009252">
    <property type="term" value="P:peptidoglycan biosynthetic process"/>
    <property type="evidence" value="ECO:0007669"/>
    <property type="project" value="UniProtKB-UniRule"/>
</dbReference>
<feature type="transmembrane region" description="Helical" evidence="10">
    <location>
        <begin position="75"/>
        <end position="97"/>
    </location>
</feature>
<feature type="transmembrane region" description="Helical" evidence="10">
    <location>
        <begin position="241"/>
        <end position="267"/>
    </location>
</feature>
<keyword evidence="2 10" id="KW-1003">Cell membrane</keyword>
<feature type="transmembrane region" description="Helical" evidence="10">
    <location>
        <begin position="147"/>
        <end position="169"/>
    </location>
</feature>
<evidence type="ECO:0000313" key="13">
    <source>
        <dbReference type="Proteomes" id="UP000257045"/>
    </source>
</evidence>
<feature type="transmembrane region" description="Helical" evidence="10">
    <location>
        <begin position="319"/>
        <end position="336"/>
    </location>
</feature>
<gene>
    <name evidence="12" type="primary">mviN</name>
    <name evidence="10" type="synonym">murJ</name>
    <name evidence="12" type="ORF">CQA58_03520</name>
</gene>
<dbReference type="CDD" id="cd13123">
    <property type="entry name" value="MATE_MurJ_like"/>
    <property type="match status" value="1"/>
</dbReference>
<protein>
    <recommendedName>
        <fullName evidence="10">Probable lipid II flippase MurJ</fullName>
    </recommendedName>
</protein>
<dbReference type="GO" id="GO:0071555">
    <property type="term" value="P:cell wall organization"/>
    <property type="evidence" value="ECO:0007669"/>
    <property type="project" value="UniProtKB-UniRule"/>
</dbReference>
<evidence type="ECO:0000256" key="2">
    <source>
        <dbReference type="ARBA" id="ARBA00022475"/>
    </source>
</evidence>
<sequence length="478" mass="53235">MLKKAFFTNSGGILCSRILGFARDVCMASTLGAGIYSDIFFIAFKLPNLFRRIFGEGAFTQSFLPSFIHSRHKGAFALTLFLIFSSILLTLSIFVSFFSPTMTKLLAFGFSQESLTLASPIVAINFWYLWLVFCVTFFGSLLQYKHIFWVSAYNTALLNLCMIASLLYAKDMEKMQIVYFLSYGVLAGGIAQILIHFYPLYSLGFFRLFYLSSKHIQVFWRSKGEKAKQFHKELKAFFSQFFPALLGGSTAQLLAFIETFIASFLSAGSISYLYYANRIFQLPLALFAIAISTALFPLVAKAIKHKEHTKALEAMKKSFWFLTLALCVCTLGGIMLREEIITLLYTRGSFSTQDTLITANVFALYLVGLLPFGLSKILSLWLYSHAQQGKAAKFSIISLSCGTILSLLLISPFGVLGIAFSSSISGFILLALNIKAVGRENFLSIINAKKWGIALIVILIIEGALLYGIKTLIQGYIL</sequence>
<evidence type="ECO:0000313" key="12">
    <source>
        <dbReference type="EMBL" id="RDU71194.1"/>
    </source>
</evidence>
<proteinExistence type="inferred from homology"/>
<comment type="similarity">
    <text evidence="9 10 11">Belongs to the MurJ/MviN family.</text>
</comment>
<dbReference type="EMBL" id="NXLV01000004">
    <property type="protein sequence ID" value="RDU71194.1"/>
    <property type="molecule type" value="Genomic_DNA"/>
</dbReference>
<comment type="caution">
    <text evidence="10">Lacks conserved residue(s) required for the propagation of feature annotation.</text>
</comment>
<evidence type="ECO:0000256" key="7">
    <source>
        <dbReference type="ARBA" id="ARBA00023136"/>
    </source>
</evidence>
<dbReference type="HAMAP" id="MF_02078">
    <property type="entry name" value="MurJ_MviN"/>
    <property type="match status" value="1"/>
</dbReference>
<evidence type="ECO:0000256" key="6">
    <source>
        <dbReference type="ARBA" id="ARBA00022989"/>
    </source>
</evidence>
<evidence type="ECO:0000256" key="10">
    <source>
        <dbReference type="HAMAP-Rule" id="MF_02078"/>
    </source>
</evidence>
<evidence type="ECO:0000256" key="5">
    <source>
        <dbReference type="ARBA" id="ARBA00022984"/>
    </source>
</evidence>
<evidence type="ECO:0000256" key="9">
    <source>
        <dbReference type="ARBA" id="ARBA00061532"/>
    </source>
</evidence>
<dbReference type="PIRSF" id="PIRSF002869">
    <property type="entry name" value="MviN"/>
    <property type="match status" value="1"/>
</dbReference>
<keyword evidence="10 11" id="KW-0813">Transport</keyword>
<name>A0A3D8J2W4_9HELI</name>
<dbReference type="GO" id="GO:0008360">
    <property type="term" value="P:regulation of cell shape"/>
    <property type="evidence" value="ECO:0007669"/>
    <property type="project" value="UniProtKB-UniRule"/>
</dbReference>
<comment type="subcellular location">
    <subcellularLocation>
        <location evidence="1 10">Cell membrane</location>
        <topology evidence="1 10">Multi-pass membrane protein</topology>
    </subcellularLocation>
</comment>
<dbReference type="Proteomes" id="UP000257045">
    <property type="component" value="Unassembled WGS sequence"/>
</dbReference>
<keyword evidence="3 10" id="KW-0812">Transmembrane</keyword>
<keyword evidence="10 11" id="KW-0961">Cell wall biogenesis/degradation</keyword>
<dbReference type="AlphaFoldDB" id="A0A3D8J2W4"/>
<comment type="pathway">
    <text evidence="10">Cell wall biogenesis; peptidoglycan biosynthesis.</text>
</comment>
<feature type="transmembrane region" description="Helical" evidence="10">
    <location>
        <begin position="451"/>
        <end position="469"/>
    </location>
</feature>
<dbReference type="Pfam" id="PF03023">
    <property type="entry name" value="MurJ"/>
    <property type="match status" value="1"/>
</dbReference>
<dbReference type="RefSeq" id="WP_115569340.1">
    <property type="nucleotide sequence ID" value="NZ_NXLV01000004.1"/>
</dbReference>
<evidence type="ECO:0000256" key="4">
    <source>
        <dbReference type="ARBA" id="ARBA00022960"/>
    </source>
</evidence>
<dbReference type="NCBIfam" id="TIGR01695">
    <property type="entry name" value="murJ_mviN"/>
    <property type="match status" value="1"/>
</dbReference>
<dbReference type="PANTHER" id="PTHR47019">
    <property type="entry name" value="LIPID II FLIPPASE MURJ"/>
    <property type="match status" value="1"/>
</dbReference>
<feature type="transmembrane region" description="Helical" evidence="10">
    <location>
        <begin position="279"/>
        <end position="299"/>
    </location>
</feature>
<dbReference type="GO" id="GO:0015648">
    <property type="term" value="F:lipid-linked peptidoglycan transporter activity"/>
    <property type="evidence" value="ECO:0007669"/>
    <property type="project" value="UniProtKB-UniRule"/>
</dbReference>
<dbReference type="InterPro" id="IPR051050">
    <property type="entry name" value="Lipid_II_flippase_MurJ/MviN"/>
</dbReference>
<accession>A0A3D8J2W4</accession>
<comment type="function">
    <text evidence="8 10 11">Involved in peptidoglycan biosynthesis. Transports lipid-linked peptidoglycan precursors from the inner to the outer leaflet of the cytoplasmic membrane.</text>
</comment>
<keyword evidence="13" id="KW-1185">Reference proteome</keyword>
<feature type="transmembrane region" description="Helical" evidence="10">
    <location>
        <begin position="404"/>
        <end position="431"/>
    </location>
</feature>
<dbReference type="UniPathway" id="UPA00219"/>
<dbReference type="GO" id="GO:0034204">
    <property type="term" value="P:lipid translocation"/>
    <property type="evidence" value="ECO:0007669"/>
    <property type="project" value="TreeGrafter"/>
</dbReference>
<keyword evidence="6 10" id="KW-1133">Transmembrane helix</keyword>
<evidence type="ECO:0000256" key="1">
    <source>
        <dbReference type="ARBA" id="ARBA00004651"/>
    </source>
</evidence>
<dbReference type="PRINTS" id="PR01806">
    <property type="entry name" value="VIRFACTRMVIN"/>
</dbReference>
<dbReference type="PANTHER" id="PTHR47019:SF1">
    <property type="entry name" value="LIPID II FLIPPASE MURJ"/>
    <property type="match status" value="1"/>
</dbReference>
<comment type="caution">
    <text evidence="12">The sequence shown here is derived from an EMBL/GenBank/DDBJ whole genome shotgun (WGS) entry which is preliminary data.</text>
</comment>
<evidence type="ECO:0000256" key="3">
    <source>
        <dbReference type="ARBA" id="ARBA00022692"/>
    </source>
</evidence>
<keyword evidence="7 10" id="KW-0472">Membrane</keyword>
<keyword evidence="4 10" id="KW-0133">Cell shape</keyword>
<dbReference type="GO" id="GO:0005886">
    <property type="term" value="C:plasma membrane"/>
    <property type="evidence" value="ECO:0007669"/>
    <property type="project" value="UniProtKB-SubCell"/>
</dbReference>
<feature type="transmembrane region" description="Helical" evidence="10">
    <location>
        <begin position="356"/>
        <end position="383"/>
    </location>
</feature>